<dbReference type="EC" id="1.1.1.179" evidence="3"/>
<sequence length="384" mass="42523">MVSNLYTIRWGILATGGIAQTFTKDLLIDPATRNATDIRHSVVAAASSTSSDRAAKFLQECGVPSTAKAYASYKELVTDPDIDIIYIATPHSHHYQNARLCLEAGKNVLCEKAFTTNAAQAKILVQIAKEKGVFLMEAVWTRYFPLVKELQSIVQKGTIGDVKRVFADLSYKKDVEKEFGPEHRMVNMDLAGGVLLDLGIYSLTWVFQFIYHLQPPSQRQAPIVASSMTKYEKTGCDEMTSIILTFPPNNTHGIATTNIRVSHDPDYQGTAGAPIRIQGTLGEIQVTGLSFRPTTYTLIPASSTTPGSPATFKQEIVTHEIPGRGMFWEADECARCLRDGKKESEGLGWEESIVIMETMDEVRRQGGVKYPERIESTEYPLEGF</sequence>
<dbReference type="Pfam" id="PF22725">
    <property type="entry name" value="GFO_IDH_MocA_C3"/>
    <property type="match status" value="1"/>
</dbReference>
<dbReference type="Proteomes" id="UP000799750">
    <property type="component" value="Unassembled WGS sequence"/>
</dbReference>
<dbReference type="EMBL" id="MU004195">
    <property type="protein sequence ID" value="KAF2491297.1"/>
    <property type="molecule type" value="Genomic_DNA"/>
</dbReference>
<protein>
    <recommendedName>
        <fullName evidence="3">D-xylose 1-dehydrogenase (NADP(+), D-xylono-1,5-lactone-forming)</fullName>
        <ecNumber evidence="3">1.1.1.179</ecNumber>
    </recommendedName>
    <alternativeName>
        <fullName evidence="4">D-xylose-NADP dehydrogenase</fullName>
    </alternativeName>
</protein>
<dbReference type="InterPro" id="IPR000683">
    <property type="entry name" value="Gfo/Idh/MocA-like_OxRdtase_N"/>
</dbReference>
<keyword evidence="2" id="KW-0560">Oxidoreductase</keyword>
<gene>
    <name evidence="8" type="ORF">BU16DRAFT_529850</name>
</gene>
<evidence type="ECO:0000256" key="3">
    <source>
        <dbReference type="ARBA" id="ARBA00038984"/>
    </source>
</evidence>
<dbReference type="Pfam" id="PF01408">
    <property type="entry name" value="GFO_IDH_MocA"/>
    <property type="match status" value="1"/>
</dbReference>
<evidence type="ECO:0000256" key="1">
    <source>
        <dbReference type="ARBA" id="ARBA00010928"/>
    </source>
</evidence>
<name>A0A6A6QIL2_9PEZI</name>
<evidence type="ECO:0000256" key="2">
    <source>
        <dbReference type="ARBA" id="ARBA00023002"/>
    </source>
</evidence>
<dbReference type="InterPro" id="IPR050984">
    <property type="entry name" value="Gfo/Idh/MocA_domain"/>
</dbReference>
<dbReference type="PANTHER" id="PTHR22604">
    <property type="entry name" value="OXIDOREDUCTASES"/>
    <property type="match status" value="1"/>
</dbReference>
<evidence type="ECO:0000256" key="4">
    <source>
        <dbReference type="ARBA" id="ARBA00042988"/>
    </source>
</evidence>
<comment type="similarity">
    <text evidence="1">Belongs to the Gfo/Idh/MocA family.</text>
</comment>
<dbReference type="SUPFAM" id="SSF55347">
    <property type="entry name" value="Glyceraldehyde-3-phosphate dehydrogenase-like, C-terminal domain"/>
    <property type="match status" value="1"/>
</dbReference>
<evidence type="ECO:0000313" key="9">
    <source>
        <dbReference type="Proteomes" id="UP000799750"/>
    </source>
</evidence>
<accession>A0A6A6QIL2</accession>
<organism evidence="8 9">
    <name type="scientific">Lophium mytilinum</name>
    <dbReference type="NCBI Taxonomy" id="390894"/>
    <lineage>
        <taxon>Eukaryota</taxon>
        <taxon>Fungi</taxon>
        <taxon>Dikarya</taxon>
        <taxon>Ascomycota</taxon>
        <taxon>Pezizomycotina</taxon>
        <taxon>Dothideomycetes</taxon>
        <taxon>Pleosporomycetidae</taxon>
        <taxon>Mytilinidiales</taxon>
        <taxon>Mytilinidiaceae</taxon>
        <taxon>Lophium</taxon>
    </lineage>
</organism>
<evidence type="ECO:0000259" key="6">
    <source>
        <dbReference type="Pfam" id="PF01408"/>
    </source>
</evidence>
<dbReference type="AlphaFoldDB" id="A0A6A6QIL2"/>
<dbReference type="Gene3D" id="3.30.360.10">
    <property type="entry name" value="Dihydrodipicolinate Reductase, domain 2"/>
    <property type="match status" value="1"/>
</dbReference>
<dbReference type="GO" id="GO:0000166">
    <property type="term" value="F:nucleotide binding"/>
    <property type="evidence" value="ECO:0007669"/>
    <property type="project" value="InterPro"/>
</dbReference>
<comment type="catalytic activity">
    <reaction evidence="5">
        <text>D-xylose + NADP(+) = D-xylono-1,5-lactone + NADPH + H(+)</text>
        <dbReference type="Rhea" id="RHEA:22000"/>
        <dbReference type="ChEBI" id="CHEBI:15378"/>
        <dbReference type="ChEBI" id="CHEBI:15867"/>
        <dbReference type="ChEBI" id="CHEBI:53455"/>
        <dbReference type="ChEBI" id="CHEBI:57783"/>
        <dbReference type="ChEBI" id="CHEBI:58349"/>
        <dbReference type="EC" id="1.1.1.179"/>
    </reaction>
</comment>
<dbReference type="SUPFAM" id="SSF51735">
    <property type="entry name" value="NAD(P)-binding Rossmann-fold domains"/>
    <property type="match status" value="1"/>
</dbReference>
<reference evidence="8" key="1">
    <citation type="journal article" date="2020" name="Stud. Mycol.">
        <title>101 Dothideomycetes genomes: a test case for predicting lifestyles and emergence of pathogens.</title>
        <authorList>
            <person name="Haridas S."/>
            <person name="Albert R."/>
            <person name="Binder M."/>
            <person name="Bloem J."/>
            <person name="Labutti K."/>
            <person name="Salamov A."/>
            <person name="Andreopoulos B."/>
            <person name="Baker S."/>
            <person name="Barry K."/>
            <person name="Bills G."/>
            <person name="Bluhm B."/>
            <person name="Cannon C."/>
            <person name="Castanera R."/>
            <person name="Culley D."/>
            <person name="Daum C."/>
            <person name="Ezra D."/>
            <person name="Gonzalez J."/>
            <person name="Henrissat B."/>
            <person name="Kuo A."/>
            <person name="Liang C."/>
            <person name="Lipzen A."/>
            <person name="Lutzoni F."/>
            <person name="Magnuson J."/>
            <person name="Mondo S."/>
            <person name="Nolan M."/>
            <person name="Ohm R."/>
            <person name="Pangilinan J."/>
            <person name="Park H.-J."/>
            <person name="Ramirez L."/>
            <person name="Alfaro M."/>
            <person name="Sun H."/>
            <person name="Tritt A."/>
            <person name="Yoshinaga Y."/>
            <person name="Zwiers L.-H."/>
            <person name="Turgeon B."/>
            <person name="Goodwin S."/>
            <person name="Spatafora J."/>
            <person name="Crous P."/>
            <person name="Grigoriev I."/>
        </authorList>
    </citation>
    <scope>NUCLEOTIDE SEQUENCE</scope>
    <source>
        <strain evidence="8">CBS 269.34</strain>
    </source>
</reference>
<evidence type="ECO:0000256" key="5">
    <source>
        <dbReference type="ARBA" id="ARBA00049233"/>
    </source>
</evidence>
<dbReference type="Gene3D" id="3.40.50.720">
    <property type="entry name" value="NAD(P)-binding Rossmann-like Domain"/>
    <property type="match status" value="1"/>
</dbReference>
<dbReference type="InterPro" id="IPR055170">
    <property type="entry name" value="GFO_IDH_MocA-like_dom"/>
</dbReference>
<dbReference type="OrthoDB" id="2129491at2759"/>
<dbReference type="PANTHER" id="PTHR22604:SF115">
    <property type="entry name" value="DIHYDRODIOL DEHYDROGENASE, PUTATIVE (AFU_ORTHOLOGUE AFUA_1G07520)-RELATED"/>
    <property type="match status" value="1"/>
</dbReference>
<feature type="domain" description="GFO/IDH/MocA-like oxidoreductase" evidence="7">
    <location>
        <begin position="148"/>
        <end position="284"/>
    </location>
</feature>
<keyword evidence="9" id="KW-1185">Reference proteome</keyword>
<evidence type="ECO:0000313" key="8">
    <source>
        <dbReference type="EMBL" id="KAF2491297.1"/>
    </source>
</evidence>
<evidence type="ECO:0000259" key="7">
    <source>
        <dbReference type="Pfam" id="PF22725"/>
    </source>
</evidence>
<dbReference type="InterPro" id="IPR036291">
    <property type="entry name" value="NAD(P)-bd_dom_sf"/>
</dbReference>
<feature type="domain" description="Gfo/Idh/MocA-like oxidoreductase N-terminal" evidence="6">
    <location>
        <begin position="8"/>
        <end position="137"/>
    </location>
</feature>
<proteinExistence type="inferred from homology"/>
<dbReference type="GO" id="GO:0047837">
    <property type="term" value="F:D-xylose 1-dehydrogenase (NADP+) activity"/>
    <property type="evidence" value="ECO:0007669"/>
    <property type="project" value="UniProtKB-EC"/>
</dbReference>